<name>A0ABW0XNI6_9ACTN</name>
<protein>
    <submittedName>
        <fullName evidence="2">Pirin-like C-terminal cupin domain-containing protein</fullName>
    </submittedName>
</protein>
<dbReference type="InterPro" id="IPR008778">
    <property type="entry name" value="Pirin_C_dom"/>
</dbReference>
<gene>
    <name evidence="2" type="ORF">ACFP2V_10735</name>
</gene>
<dbReference type="Gene3D" id="2.60.120.10">
    <property type="entry name" value="Jelly Rolls"/>
    <property type="match status" value="2"/>
</dbReference>
<dbReference type="RefSeq" id="WP_381209095.1">
    <property type="nucleotide sequence ID" value="NZ_JBHSPC010000027.1"/>
</dbReference>
<accession>A0ABW0XNI6</accession>
<keyword evidence="3" id="KW-1185">Reference proteome</keyword>
<reference evidence="3" key="1">
    <citation type="journal article" date="2019" name="Int. J. Syst. Evol. Microbiol.">
        <title>The Global Catalogue of Microorganisms (GCM) 10K type strain sequencing project: providing services to taxonomists for standard genome sequencing and annotation.</title>
        <authorList>
            <consortium name="The Broad Institute Genomics Platform"/>
            <consortium name="The Broad Institute Genome Sequencing Center for Infectious Disease"/>
            <person name="Wu L."/>
            <person name="Ma J."/>
        </authorList>
    </citation>
    <scope>NUCLEOTIDE SEQUENCE [LARGE SCALE GENOMIC DNA]</scope>
    <source>
        <strain evidence="3">JCM 13852</strain>
    </source>
</reference>
<dbReference type="Proteomes" id="UP001596183">
    <property type="component" value="Unassembled WGS sequence"/>
</dbReference>
<evidence type="ECO:0000259" key="1">
    <source>
        <dbReference type="Pfam" id="PF05726"/>
    </source>
</evidence>
<sequence>MGYAQPGTDALTLTNESDDIARTVLLGGTSFEDEIAPWWNFIGRSHEDIAKARDDWQNSSDRFGADVALETVFPHLPCPMGVSSRAGIHRVTERLCRGS</sequence>
<organism evidence="2 3">
    <name type="scientific">Streptomyces incanus</name>
    <dbReference type="NCBI Taxonomy" id="887453"/>
    <lineage>
        <taxon>Bacteria</taxon>
        <taxon>Bacillati</taxon>
        <taxon>Actinomycetota</taxon>
        <taxon>Actinomycetes</taxon>
        <taxon>Kitasatosporales</taxon>
        <taxon>Streptomycetaceae</taxon>
        <taxon>Streptomyces</taxon>
    </lineage>
</organism>
<dbReference type="Pfam" id="PF05726">
    <property type="entry name" value="Pirin_C"/>
    <property type="match status" value="1"/>
</dbReference>
<comment type="caution">
    <text evidence="2">The sequence shown here is derived from an EMBL/GenBank/DDBJ whole genome shotgun (WGS) entry which is preliminary data.</text>
</comment>
<evidence type="ECO:0000313" key="3">
    <source>
        <dbReference type="Proteomes" id="UP001596183"/>
    </source>
</evidence>
<dbReference type="EMBL" id="JBHSPC010000027">
    <property type="protein sequence ID" value="MFC5670574.1"/>
    <property type="molecule type" value="Genomic_DNA"/>
</dbReference>
<dbReference type="InterPro" id="IPR011051">
    <property type="entry name" value="RmlC_Cupin_sf"/>
</dbReference>
<evidence type="ECO:0000313" key="2">
    <source>
        <dbReference type="EMBL" id="MFC5670574.1"/>
    </source>
</evidence>
<proteinExistence type="predicted"/>
<dbReference type="SUPFAM" id="SSF51182">
    <property type="entry name" value="RmlC-like cupins"/>
    <property type="match status" value="1"/>
</dbReference>
<feature type="domain" description="Pirin C-terminal" evidence="1">
    <location>
        <begin position="10"/>
        <end position="59"/>
    </location>
</feature>
<dbReference type="InterPro" id="IPR014710">
    <property type="entry name" value="RmlC-like_jellyroll"/>
</dbReference>